<evidence type="ECO:0000313" key="3">
    <source>
        <dbReference type="EMBL" id="QBK91359.1"/>
    </source>
</evidence>
<dbReference type="InterPro" id="IPR051210">
    <property type="entry name" value="Ub_ligase/GEF_domain"/>
</dbReference>
<dbReference type="InterPro" id="IPR036047">
    <property type="entry name" value="F-box-like_dom_sf"/>
</dbReference>
<reference evidence="3" key="1">
    <citation type="journal article" date="2019" name="MBio">
        <title>Virus Genomes from Deep Sea Sediments Expand the Ocean Megavirome and Support Independent Origins of Viral Gigantism.</title>
        <authorList>
            <person name="Backstrom D."/>
            <person name="Yutin N."/>
            <person name="Jorgensen S.L."/>
            <person name="Dharamshi J."/>
            <person name="Homa F."/>
            <person name="Zaremba-Niedwiedzka K."/>
            <person name="Spang A."/>
            <person name="Wolf Y.I."/>
            <person name="Koonin E.V."/>
            <person name="Ettema T.J."/>
        </authorList>
    </citation>
    <scope>NUCLEOTIDE SEQUENCE</scope>
</reference>
<dbReference type="EMBL" id="MK500531">
    <property type="protein sequence ID" value="QBK91359.1"/>
    <property type="molecule type" value="Genomic_DNA"/>
</dbReference>
<dbReference type="InterPro" id="IPR001810">
    <property type="entry name" value="F-box_dom"/>
</dbReference>
<evidence type="ECO:0000259" key="2">
    <source>
        <dbReference type="PROSITE" id="PS50181"/>
    </source>
</evidence>
<dbReference type="SUPFAM" id="SSF81383">
    <property type="entry name" value="F-box domain"/>
    <property type="match status" value="1"/>
</dbReference>
<dbReference type="SUPFAM" id="SSF50985">
    <property type="entry name" value="RCC1/BLIP-II"/>
    <property type="match status" value="1"/>
</dbReference>
<dbReference type="Gene3D" id="1.20.1280.50">
    <property type="match status" value="1"/>
</dbReference>
<dbReference type="Pfam" id="PF00415">
    <property type="entry name" value="RCC1"/>
    <property type="match status" value="1"/>
</dbReference>
<dbReference type="InterPro" id="IPR009091">
    <property type="entry name" value="RCC1/BLIP-II"/>
</dbReference>
<dbReference type="PROSITE" id="PS50181">
    <property type="entry name" value="FBOX"/>
    <property type="match status" value="1"/>
</dbReference>
<proteinExistence type="predicted"/>
<dbReference type="InterPro" id="IPR000408">
    <property type="entry name" value="Reg_chr_condens"/>
</dbReference>
<dbReference type="PROSITE" id="PS50012">
    <property type="entry name" value="RCC1_3"/>
    <property type="match status" value="1"/>
</dbReference>
<accession>A0A481Z8D2</accession>
<dbReference type="Gene3D" id="2.130.10.30">
    <property type="entry name" value="Regulator of chromosome condensation 1/beta-lactamase-inhibitor protein II"/>
    <property type="match status" value="1"/>
</dbReference>
<dbReference type="PANTHER" id="PTHR22870:SF408">
    <property type="entry name" value="OS09G0560450 PROTEIN"/>
    <property type="match status" value="1"/>
</dbReference>
<keyword evidence="1" id="KW-0677">Repeat</keyword>
<organism evidence="3">
    <name type="scientific">Pithovirus LCPAC202</name>
    <dbReference type="NCBI Taxonomy" id="2506592"/>
    <lineage>
        <taxon>Viruses</taxon>
        <taxon>Pithoviruses</taxon>
    </lineage>
</organism>
<feature type="domain" description="F-box" evidence="2">
    <location>
        <begin position="37"/>
        <end position="84"/>
    </location>
</feature>
<gene>
    <name evidence="3" type="ORF">LCPAC202_03330</name>
</gene>
<evidence type="ECO:0000256" key="1">
    <source>
        <dbReference type="ARBA" id="ARBA00022737"/>
    </source>
</evidence>
<sequence>MVGLTNGQKIIKYILNAQTNILYKLIQNIFLFKMEPPLNLSDLPPETITELLYNIKDLKTLANLCQTDKRIHAICENNMFWKEKYRRYFKHLPSEVNLSWKEMYKLALLTVPISPISSNDNSYAIIDDQSMLYIGGNINSLTAISNTSPFQQKVRSVSQASTYTGAVTDDGKVHFWGEKLQTIFNDPIVRKPTEFKIPGKAIKISCGPIIGVSSAMFAVILEDRSVFLRMRYYFIDSGPYSSKGGIFSAKINITGRDGLKRNIKALDISTNGHALAIVSTSGKLYYLGKSLNTNTVPYPDTRGDVGIIYKDGEIVVNPVHIHLPETIKQVSLDHTHIGVLSFKGTIYLWGSNQYGQLGQEKKLEMVNIVDKPLKLTLPVPISFIDCRYFTTSAIDKNGKLYIWGKHKMSTDPSKYTGFDDILVSSEYYLNSGFNRPIEIGLRHNNTAMKNIFNYVSIGWTHVVATTNDGYVNVWGSIGY</sequence>
<dbReference type="PANTHER" id="PTHR22870">
    <property type="entry name" value="REGULATOR OF CHROMOSOME CONDENSATION"/>
    <property type="match status" value="1"/>
</dbReference>
<name>A0A481Z8D2_9VIRU</name>
<protein>
    <submittedName>
        <fullName evidence="3">Regulator of chromosome condensation protein</fullName>
    </submittedName>
</protein>